<protein>
    <submittedName>
        <fullName evidence="1">Outer membrane protein A</fullName>
    </submittedName>
</protein>
<evidence type="ECO:0000313" key="1">
    <source>
        <dbReference type="EMBL" id="ABY73214.1"/>
    </source>
</evidence>
<dbReference type="EMBL" id="CP000766">
    <property type="protein sequence ID" value="ABY73214.1"/>
    <property type="molecule type" value="Genomic_DNA"/>
</dbReference>
<sequence length="183" mass="18382">MIKVLHMANISPKLFKKAIQQGLKAALFTTSTAAIMLSSSGALGVATGVIATNNNAAFSNNVGNNNWNEITAAGVANGTPAGGPQNNWAFTYGGDYTVTADAADRIIKAINVAGTTPVGLNITQNTVVGSIITKGNLLPVTLNAGKSLTLNGNNAVAANHGFDAPADNYTGLGNIALGGANAD</sequence>
<dbReference type="Proteomes" id="UP000000796">
    <property type="component" value="Chromosome"/>
</dbReference>
<accession>B0BVF4</accession>
<dbReference type="eggNOG" id="COG3210">
    <property type="taxonomic scope" value="Bacteria"/>
</dbReference>
<dbReference type="HOGENOM" id="CLU_1474120_0_0_5"/>
<proteinExistence type="predicted"/>
<dbReference type="KEGG" id="rrj:RrIowa_1494"/>
<reference evidence="1 2" key="1">
    <citation type="journal article" date="2008" name="Infect. Immun.">
        <title>Genomic comparison of virulent Rickettsia rickettsii Sheila Smith and avirulent Rickettsia rickettsii Iowa.</title>
        <authorList>
            <person name="Ellison D.W."/>
            <person name="Clark T.R."/>
            <person name="Sturdevant D.E."/>
            <person name="Virtaneva K."/>
            <person name="Porcella S.F."/>
            <person name="Hackstadt T."/>
        </authorList>
    </citation>
    <scope>NUCLEOTIDE SEQUENCE [LARGE SCALE GENOMIC DNA]</scope>
    <source>
        <strain evidence="1 2">Iowa</strain>
    </source>
</reference>
<reference evidence="1 2" key="2">
    <citation type="journal article" date="2015" name="Infect. Immun.">
        <title>Comparative genome sequencing of Rickettsia rickettsii strains that differ in virulence.</title>
        <authorList>
            <person name="Clark T.R."/>
            <person name="Noriea N.F."/>
            <person name="Bublitz D.C."/>
            <person name="Ellison D.W."/>
            <person name="Martens C."/>
            <person name="Lutter E.I."/>
            <person name="Hackstadt T."/>
        </authorList>
    </citation>
    <scope>NUCLEOTIDE SEQUENCE [LARGE SCALE GENOMIC DNA]</scope>
    <source>
        <strain evidence="1 2">Iowa</strain>
    </source>
</reference>
<organism evidence="1 2">
    <name type="scientific">Rickettsia rickettsii (strain Iowa)</name>
    <dbReference type="NCBI Taxonomy" id="452659"/>
    <lineage>
        <taxon>Bacteria</taxon>
        <taxon>Pseudomonadati</taxon>
        <taxon>Pseudomonadota</taxon>
        <taxon>Alphaproteobacteria</taxon>
        <taxon>Rickettsiales</taxon>
        <taxon>Rickettsiaceae</taxon>
        <taxon>Rickettsieae</taxon>
        <taxon>Rickettsia</taxon>
        <taxon>spotted fever group</taxon>
    </lineage>
</organism>
<dbReference type="AlphaFoldDB" id="B0BVF4"/>
<gene>
    <name evidence="1" type="ordered locus">RrIowa_1494</name>
</gene>
<evidence type="ECO:0000313" key="2">
    <source>
        <dbReference type="Proteomes" id="UP000000796"/>
    </source>
</evidence>
<keyword evidence="2" id="KW-1185">Reference proteome</keyword>
<name>B0BVF4_RICRO</name>